<evidence type="ECO:0000313" key="10">
    <source>
        <dbReference type="EMBL" id="CEL66153.1"/>
    </source>
</evidence>
<comment type="similarity">
    <text evidence="6">Belongs to the cyclic nucleotide phosphodiesterase family.</text>
</comment>
<dbReference type="InterPro" id="IPR003607">
    <property type="entry name" value="HD/PDEase_dom"/>
</dbReference>
<dbReference type="InterPro" id="IPR023174">
    <property type="entry name" value="PDEase_CS"/>
</dbReference>
<dbReference type="Pfam" id="PF00233">
    <property type="entry name" value="PDEase_I"/>
    <property type="match status" value="1"/>
</dbReference>
<keyword evidence="8" id="KW-1133">Transmembrane helix</keyword>
<feature type="binding site" evidence="5">
    <location>
        <position position="830"/>
    </location>
    <ligand>
        <name>Zn(2+)</name>
        <dbReference type="ChEBI" id="CHEBI:29105"/>
        <label>1</label>
    </ligand>
</feature>
<dbReference type="PANTHER" id="PTHR11347">
    <property type="entry name" value="CYCLIC NUCLEOTIDE PHOSPHODIESTERASE"/>
    <property type="match status" value="1"/>
</dbReference>
<evidence type="ECO:0000256" key="6">
    <source>
        <dbReference type="RuleBase" id="RU363067"/>
    </source>
</evidence>
<evidence type="ECO:0000259" key="9">
    <source>
        <dbReference type="PROSITE" id="PS51845"/>
    </source>
</evidence>
<sequence>MPTESPSTAAADALCAAGVDSPAEPSAPKRGEVPVQPTSSSDSLRQPGPPASAEASTGVSRRQRLFPQHAKDAEPPADAPPQKPRACGVSRKTGSPAHRSPLAALTSFAFGAQHASRKQTGGDLEAPASSMESCGNCGSGSLRSPGIIMESVDEDDELDAGAGSLSFTFSSQWNSREGGSSFVSEPVPWRVKWENAPRTVTRQGDATVARGTYNMASLRSPPMSCIVSMEEKTVPVTEDWHSGEGVGVVKAAEPRKNSGQGAKVIRFREADSEVSAPTFSDPPSLSHDVGQRELDLEDRRSNGEAFVPMRFFEGEEDEEEEESKRAVGRSETGDPGWHGMRWRWRSMWRFVKAINNDEATMKHAAGPYCLLRGCDLKCFPLSFKERRAECEYRNFNVCRVPLRLVIMFPILCAIYAVSYGTCRRFCSDCYLAAPFEGELVVSILLLTVATLGAHLYLLYNHLELFVVLSLCLLSTYRSAMRIATLAGAVRDPAGFRVIFPYYGINGILESFLLCFTIVTFLGVRFAYALWATLCFLACAAPIAILSLHLSVQLVQDPERVWSDWEALLHVLPFLLIILMLVSAYYEERKKRILFWNLRTADSRLTLLEHQVQHRRYKRQAVMGTPFDCILSNLSEALEQLKKPKAVDREEIFAVIQESLNMLTTSENVYQVQAAYVDNDFTRSFIRDLRMHSRDVSDFAVSRLNTLATRRRSVASGKAEASRTELLEDIGNAWDANMFMLRMKVSRPLVEVGFFLLSPFALSPDVCLNVQLLRKFLGEVEKAYRACPYHNSLHGSVVCHLSICLLEMLRLRESLGDLEEASLIIATLCHDIAHPGRNNNFMVNANTPLALTYNDISVLENMHASLTFRLLRDPRLNLLNHLQREAYRSFRMTVIELILSTDMKTHFEQITNFRVRRQKDEFDPISNYDDRQKVLSMIIKSADIGHGTLPWADHERWCELVVQEFYEQGDEEKRMGLAVSFLCDRNQHDTEFFKSQVGFLDFVVKPLYEELAALETQLNLNPELPIEKICLKNLHENISEWQKKDAERQAVLGDSGAPEETA</sequence>
<dbReference type="SUPFAM" id="SSF109604">
    <property type="entry name" value="HD-domain/PDEase-like"/>
    <property type="match status" value="1"/>
</dbReference>
<feature type="region of interest" description="Disordered" evidence="7">
    <location>
        <begin position="1"/>
        <end position="101"/>
    </location>
</feature>
<evidence type="ECO:0000256" key="8">
    <source>
        <dbReference type="SAM" id="Phobius"/>
    </source>
</evidence>
<name>A0A0F7U8J0_NEOCL</name>
<feature type="transmembrane region" description="Helical" evidence="8">
    <location>
        <begin position="501"/>
        <end position="521"/>
    </location>
</feature>
<dbReference type="Gene3D" id="1.10.1300.10">
    <property type="entry name" value="3'5'-cyclic nucleotide phosphodiesterase, catalytic domain"/>
    <property type="match status" value="1"/>
</dbReference>
<feature type="binding site" evidence="5">
    <location>
        <position position="829"/>
    </location>
    <ligand>
        <name>Zn(2+)</name>
        <dbReference type="ChEBI" id="CHEBI:29105"/>
        <label>1</label>
    </ligand>
</feature>
<feature type="binding site" evidence="5">
    <location>
        <position position="942"/>
    </location>
    <ligand>
        <name>Zn(2+)</name>
        <dbReference type="ChEBI" id="CHEBI:29105"/>
        <label>1</label>
    </ligand>
</feature>
<feature type="transmembrane region" description="Helical" evidence="8">
    <location>
        <begin position="400"/>
        <end position="418"/>
    </location>
</feature>
<evidence type="ECO:0000256" key="1">
    <source>
        <dbReference type="ARBA" id="ARBA00022723"/>
    </source>
</evidence>
<feature type="domain" description="PDEase" evidence="9">
    <location>
        <begin position="709"/>
        <end position="1047"/>
    </location>
</feature>
<keyword evidence="8" id="KW-0472">Membrane</keyword>
<feature type="active site" description="Proton donor" evidence="3">
    <location>
        <position position="789"/>
    </location>
</feature>
<keyword evidence="2 6" id="KW-0378">Hydrolase</keyword>
<feature type="binding site" evidence="5">
    <location>
        <position position="793"/>
    </location>
    <ligand>
        <name>Zn(2+)</name>
        <dbReference type="ChEBI" id="CHEBI:29105"/>
        <label>1</label>
    </ligand>
</feature>
<keyword evidence="1 5" id="KW-0479">Metal-binding</keyword>
<dbReference type="GO" id="GO:0046872">
    <property type="term" value="F:metal ion binding"/>
    <property type="evidence" value="ECO:0007669"/>
    <property type="project" value="UniProtKB-KW"/>
</dbReference>
<feature type="binding site" evidence="4">
    <location>
        <position position="942"/>
    </location>
    <ligand>
        <name>AMP</name>
        <dbReference type="ChEBI" id="CHEBI:456215"/>
    </ligand>
</feature>
<accession>A0A0F7U8J0</accession>
<gene>
    <name evidence="10" type="ORF">BN1204_019740</name>
</gene>
<dbReference type="InterPro" id="IPR036971">
    <property type="entry name" value="PDEase_catalytic_dom_sf"/>
</dbReference>
<keyword evidence="8" id="KW-0812">Transmembrane</keyword>
<reference evidence="10" key="1">
    <citation type="journal article" date="2015" name="PLoS ONE">
        <title>Comprehensive Evaluation of Toxoplasma gondii VEG and Neospora caninum LIV Genomes with Tachyzoite Stage Transcriptome and Proteome Defines Novel Transcript Features.</title>
        <authorList>
            <person name="Ramaprasad A."/>
            <person name="Mourier T."/>
            <person name="Naeem R."/>
            <person name="Malas T.B."/>
            <person name="Moussa E."/>
            <person name="Panigrahi A."/>
            <person name="Vermont S.J."/>
            <person name="Otto T.D."/>
            <person name="Wastling J."/>
            <person name="Pain A."/>
        </authorList>
    </citation>
    <scope>NUCLEOTIDE SEQUENCE</scope>
    <source>
        <strain evidence="10">Liverpool</strain>
    </source>
</reference>
<evidence type="ECO:0000256" key="5">
    <source>
        <dbReference type="PIRSR" id="PIRSR623088-3"/>
    </source>
</evidence>
<evidence type="ECO:0000256" key="4">
    <source>
        <dbReference type="PIRSR" id="PIRSR623088-2"/>
    </source>
</evidence>
<feature type="transmembrane region" description="Helical" evidence="8">
    <location>
        <begin position="465"/>
        <end position="489"/>
    </location>
</feature>
<feature type="binding site" evidence="4">
    <location>
        <begin position="789"/>
        <end position="793"/>
    </location>
    <ligand>
        <name>AMP</name>
        <dbReference type="ChEBI" id="CHEBI:456215"/>
    </ligand>
</feature>
<dbReference type="PRINTS" id="PR00387">
    <property type="entry name" value="PDIESTERASE1"/>
</dbReference>
<organism evidence="10">
    <name type="scientific">Neospora caninum (strain Liverpool)</name>
    <dbReference type="NCBI Taxonomy" id="572307"/>
    <lineage>
        <taxon>Eukaryota</taxon>
        <taxon>Sar</taxon>
        <taxon>Alveolata</taxon>
        <taxon>Apicomplexa</taxon>
        <taxon>Conoidasida</taxon>
        <taxon>Coccidia</taxon>
        <taxon>Eucoccidiorida</taxon>
        <taxon>Eimeriorina</taxon>
        <taxon>Sarcocystidae</taxon>
        <taxon>Neospora</taxon>
    </lineage>
</organism>
<evidence type="ECO:0000256" key="2">
    <source>
        <dbReference type="ARBA" id="ARBA00022801"/>
    </source>
</evidence>
<feature type="region of interest" description="Disordered" evidence="7">
    <location>
        <begin position="314"/>
        <end position="333"/>
    </location>
</feature>
<dbReference type="EC" id="3.1.4.-" evidence="6"/>
<dbReference type="GO" id="GO:0007165">
    <property type="term" value="P:signal transduction"/>
    <property type="evidence" value="ECO:0007669"/>
    <property type="project" value="InterPro"/>
</dbReference>
<evidence type="ECO:0000256" key="3">
    <source>
        <dbReference type="PIRSR" id="PIRSR623088-1"/>
    </source>
</evidence>
<evidence type="ECO:0000256" key="7">
    <source>
        <dbReference type="SAM" id="MobiDB-lite"/>
    </source>
</evidence>
<dbReference type="PROSITE" id="PS00126">
    <property type="entry name" value="PDEASE_I_1"/>
    <property type="match status" value="1"/>
</dbReference>
<dbReference type="EMBL" id="LN714481">
    <property type="protein sequence ID" value="CEL66153.1"/>
    <property type="molecule type" value="Genomic_DNA"/>
</dbReference>
<dbReference type="InterPro" id="IPR002073">
    <property type="entry name" value="PDEase_catalytic_dom"/>
</dbReference>
<protein>
    <recommendedName>
        <fullName evidence="6">Phosphodiesterase</fullName>
        <ecNumber evidence="6">3.1.4.-</ecNumber>
    </recommendedName>
</protein>
<dbReference type="AlphaFoldDB" id="A0A0F7U8J0"/>
<dbReference type="GO" id="GO:0004114">
    <property type="term" value="F:3',5'-cyclic-nucleotide phosphodiesterase activity"/>
    <property type="evidence" value="ECO:0007669"/>
    <property type="project" value="InterPro"/>
</dbReference>
<dbReference type="PROSITE" id="PS51845">
    <property type="entry name" value="PDEASE_I_2"/>
    <property type="match status" value="1"/>
</dbReference>
<proteinExistence type="inferred from homology"/>
<feature type="transmembrane region" description="Helical" evidence="8">
    <location>
        <begin position="566"/>
        <end position="585"/>
    </location>
</feature>
<feature type="transmembrane region" description="Helical" evidence="8">
    <location>
        <begin position="527"/>
        <end position="554"/>
    </location>
</feature>
<feature type="binding site" evidence="4">
    <location>
        <position position="830"/>
    </location>
    <ligand>
        <name>AMP</name>
        <dbReference type="ChEBI" id="CHEBI:456215"/>
    </ligand>
</feature>
<feature type="transmembrane region" description="Helical" evidence="8">
    <location>
        <begin position="439"/>
        <end position="459"/>
    </location>
</feature>
<feature type="binding site" evidence="5">
    <location>
        <position position="830"/>
    </location>
    <ligand>
        <name>Zn(2+)</name>
        <dbReference type="ChEBI" id="CHEBI:29105"/>
        <label>2</label>
    </ligand>
</feature>
<comment type="cofactor">
    <cofactor evidence="6">
        <name>a divalent metal cation</name>
        <dbReference type="ChEBI" id="CHEBI:60240"/>
    </cofactor>
    <text evidence="6">Binds 2 divalent metal cations per subunit. Site 1 may preferentially bind zinc ions, while site 2 has a preference for magnesium and/or manganese ions.</text>
</comment>
<feature type="binding site" evidence="4">
    <location>
        <position position="995"/>
    </location>
    <ligand>
        <name>AMP</name>
        <dbReference type="ChEBI" id="CHEBI:456215"/>
    </ligand>
</feature>
<dbReference type="CDD" id="cd00077">
    <property type="entry name" value="HDc"/>
    <property type="match status" value="1"/>
</dbReference>
<dbReference type="InterPro" id="IPR023088">
    <property type="entry name" value="PDEase"/>
</dbReference>